<dbReference type="Proteomes" id="UP000637643">
    <property type="component" value="Unassembled WGS sequence"/>
</dbReference>
<keyword evidence="2" id="KW-1185">Reference proteome</keyword>
<dbReference type="AlphaFoldDB" id="A0A917CVF9"/>
<sequence length="191" mass="23302">MDQITGQRYLYYFIKDKKDEHSILTFEQWVYEHDELEEIFGEKEYFELISRNYKDKRAFDETEKQIRRMITFGPFEQERIILILDDLLTNGDATEQLEMLGTLYDEYCDGYNFLRYIALTYITTSDEYKEILKRDHLKFQSYMDSIRKEAVRLLGFLRSKEILIDEEHEYYDYRAEKDRIEIHSINVLLGN</sequence>
<evidence type="ECO:0000313" key="1">
    <source>
        <dbReference type="EMBL" id="GGF98319.1"/>
    </source>
</evidence>
<dbReference type="EMBL" id="BMKR01000027">
    <property type="protein sequence ID" value="GGF98319.1"/>
    <property type="molecule type" value="Genomic_DNA"/>
</dbReference>
<protein>
    <submittedName>
        <fullName evidence="1">Uncharacterized protein</fullName>
    </submittedName>
</protein>
<proteinExistence type="predicted"/>
<gene>
    <name evidence="1" type="ORF">GCM10010912_48760</name>
</gene>
<dbReference type="RefSeq" id="WP_189029565.1">
    <property type="nucleotide sequence ID" value="NZ_BMKR01000027.1"/>
</dbReference>
<reference evidence="1" key="1">
    <citation type="journal article" date="2014" name="Int. J. Syst. Evol. Microbiol.">
        <title>Complete genome sequence of Corynebacterium casei LMG S-19264T (=DSM 44701T), isolated from a smear-ripened cheese.</title>
        <authorList>
            <consortium name="US DOE Joint Genome Institute (JGI-PGF)"/>
            <person name="Walter F."/>
            <person name="Albersmeier A."/>
            <person name="Kalinowski J."/>
            <person name="Ruckert C."/>
        </authorList>
    </citation>
    <scope>NUCLEOTIDE SEQUENCE</scope>
    <source>
        <strain evidence="1">CGMCC 1.16134</strain>
    </source>
</reference>
<evidence type="ECO:0000313" key="2">
    <source>
        <dbReference type="Proteomes" id="UP000637643"/>
    </source>
</evidence>
<comment type="caution">
    <text evidence="1">The sequence shown here is derived from an EMBL/GenBank/DDBJ whole genome shotgun (WGS) entry which is preliminary data.</text>
</comment>
<name>A0A917CVF9_9BACL</name>
<accession>A0A917CVF9</accession>
<reference evidence="1" key="2">
    <citation type="submission" date="2020-09" db="EMBL/GenBank/DDBJ databases">
        <authorList>
            <person name="Sun Q."/>
            <person name="Zhou Y."/>
        </authorList>
    </citation>
    <scope>NUCLEOTIDE SEQUENCE</scope>
    <source>
        <strain evidence="1">CGMCC 1.16134</strain>
    </source>
</reference>
<organism evidence="1 2">
    <name type="scientific">Paenibacillus albidus</name>
    <dbReference type="NCBI Taxonomy" id="2041023"/>
    <lineage>
        <taxon>Bacteria</taxon>
        <taxon>Bacillati</taxon>
        <taxon>Bacillota</taxon>
        <taxon>Bacilli</taxon>
        <taxon>Bacillales</taxon>
        <taxon>Paenibacillaceae</taxon>
        <taxon>Paenibacillus</taxon>
    </lineage>
</organism>